<dbReference type="GO" id="GO:0015179">
    <property type="term" value="F:L-amino acid transmembrane transporter activity"/>
    <property type="evidence" value="ECO:0007669"/>
    <property type="project" value="TreeGrafter"/>
</dbReference>
<dbReference type="RefSeq" id="XP_014176845.1">
    <property type="nucleotide sequence ID" value="XM_014321370.1"/>
</dbReference>
<dbReference type="GeneID" id="25989673"/>
<feature type="transmembrane region" description="Helical" evidence="7">
    <location>
        <begin position="407"/>
        <end position="427"/>
    </location>
</feature>
<dbReference type="InterPro" id="IPR013057">
    <property type="entry name" value="AA_transpt_TM"/>
</dbReference>
<feature type="transmembrane region" description="Helical" evidence="7">
    <location>
        <begin position="481"/>
        <end position="503"/>
    </location>
</feature>
<dbReference type="GO" id="GO:0016020">
    <property type="term" value="C:membrane"/>
    <property type="evidence" value="ECO:0007669"/>
    <property type="project" value="UniProtKB-SubCell"/>
</dbReference>
<comment type="caution">
    <text evidence="9">The sequence shown here is derived from an EMBL/GenBank/DDBJ whole genome shotgun (WGS) entry which is preliminary data.</text>
</comment>
<evidence type="ECO:0000256" key="7">
    <source>
        <dbReference type="SAM" id="Phobius"/>
    </source>
</evidence>
<comment type="similarity">
    <text evidence="2">Belongs to the amino acid/polyamine transporter 2 family.</text>
</comment>
<evidence type="ECO:0000256" key="3">
    <source>
        <dbReference type="ARBA" id="ARBA00022692"/>
    </source>
</evidence>
<dbReference type="PANTHER" id="PTHR22950">
    <property type="entry name" value="AMINO ACID TRANSPORTER"/>
    <property type="match status" value="1"/>
</dbReference>
<evidence type="ECO:0000313" key="9">
    <source>
        <dbReference type="EMBL" id="EJT45398.1"/>
    </source>
</evidence>
<evidence type="ECO:0000256" key="6">
    <source>
        <dbReference type="SAM" id="MobiDB-lite"/>
    </source>
</evidence>
<evidence type="ECO:0000256" key="4">
    <source>
        <dbReference type="ARBA" id="ARBA00022989"/>
    </source>
</evidence>
<feature type="transmembrane region" description="Helical" evidence="7">
    <location>
        <begin position="252"/>
        <end position="271"/>
    </location>
</feature>
<dbReference type="PANTHER" id="PTHR22950:SF461">
    <property type="entry name" value="AMINO ACID TRANSPORTER TRANSMEMBRANE DOMAIN-CONTAINING PROTEIN"/>
    <property type="match status" value="1"/>
</dbReference>
<feature type="domain" description="Amino acid transporter transmembrane" evidence="8">
    <location>
        <begin position="162"/>
        <end position="501"/>
    </location>
</feature>
<dbReference type="VEuPathDB" id="FungiDB:A1Q1_06161"/>
<organism evidence="9 10">
    <name type="scientific">Trichosporon asahii var. asahii (strain ATCC 90039 / CBS 2479 / JCM 2466 / KCTC 7840 / NBRC 103889/ NCYC 2677 / UAMH 7654)</name>
    <name type="common">Yeast</name>
    <dbReference type="NCBI Taxonomy" id="1186058"/>
    <lineage>
        <taxon>Eukaryota</taxon>
        <taxon>Fungi</taxon>
        <taxon>Dikarya</taxon>
        <taxon>Basidiomycota</taxon>
        <taxon>Agaricomycotina</taxon>
        <taxon>Tremellomycetes</taxon>
        <taxon>Trichosporonales</taxon>
        <taxon>Trichosporonaceae</taxon>
        <taxon>Trichosporon</taxon>
    </lineage>
</organism>
<dbReference type="HOGENOM" id="CLU_016053_1_0_1"/>
<feature type="transmembrane region" description="Helical" evidence="7">
    <location>
        <begin position="455"/>
        <end position="475"/>
    </location>
</feature>
<feature type="region of interest" description="Disordered" evidence="6">
    <location>
        <begin position="76"/>
        <end position="114"/>
    </location>
</feature>
<evidence type="ECO:0000256" key="5">
    <source>
        <dbReference type="ARBA" id="ARBA00023136"/>
    </source>
</evidence>
<evidence type="ECO:0000256" key="2">
    <source>
        <dbReference type="ARBA" id="ARBA00008066"/>
    </source>
</evidence>
<feature type="transmembrane region" description="Helical" evidence="7">
    <location>
        <begin position="364"/>
        <end position="387"/>
    </location>
</feature>
<evidence type="ECO:0000313" key="10">
    <source>
        <dbReference type="Proteomes" id="UP000002748"/>
    </source>
</evidence>
<feature type="transmembrane region" description="Helical" evidence="7">
    <location>
        <begin position="546"/>
        <end position="568"/>
    </location>
</feature>
<dbReference type="AlphaFoldDB" id="J5Q497"/>
<reference evidence="9 10" key="1">
    <citation type="journal article" date="2012" name="Eukaryot. Cell">
        <title>Draft genome sequence of CBS 2479, the standard type strain of Trichosporon asahii.</title>
        <authorList>
            <person name="Yang R.Y."/>
            <person name="Li H.T."/>
            <person name="Zhu H."/>
            <person name="Zhou G.P."/>
            <person name="Wang M."/>
            <person name="Wang L."/>
        </authorList>
    </citation>
    <scope>NUCLEOTIDE SEQUENCE [LARGE SCALE GENOMIC DNA]</scope>
    <source>
        <strain evidence="10">ATCC 90039 / CBS 2479 / JCM 2466 / KCTC 7840 / NCYC 2677 / UAMH 7654</strain>
    </source>
</reference>
<accession>J5Q497</accession>
<keyword evidence="5 7" id="KW-0472">Membrane</keyword>
<sequence>MAAPPVVPGALMGTDGIDPRLHLTNTQEERVLSHEDNFDLYLYWAKRERDREDRDPRPVPDAPWIVLWKRMTGQGHRVVRPPSGTPDAVAVHDDNSSGSGSPGDEKTLEKSQAVTAQVGRPIADEGSDWSEWERHTAYHLLRTASWQAIFYMITSDILGFQQAPYSFYTLGIAPGCLVFTFLFLLAFAGGQMLWRMYMRLDSEQYPVTCYSDLAERTYGRMANVADARLLFNVGILITGQSTQLATIIEYKFCFIAIAIFWMLAGMIVGQIRSLRNFGWFTNLGIWLNLLTMVLVMVGIGVFDPVPSQSQHKDLSEPKSVSAWVPSYTKGWYMQQVGVQNIVYSYGGAMIFVEFMAEMRRPRDFWKAAFLSQLFCYLMYMFFGLYNYAMQGVYTSQYPSLDFQNRALQLVTNIIGLVTGGIAMCLYAHVGQKTIYQNVFRAYLRAPSLVSRRGKIIWPFLVIGYWLISWVIGVAIPSIATLGTLVGAAAILQFTYTFPPMLILGHWMQSDALEGEQPWEPGMAPGANRTDTWKQASRWKRGFRKYWYVKIALFLYFLAALANAALGIYSGAMQAKDGFSGHVIISFSCKTPNEGS</sequence>
<dbReference type="EMBL" id="ALBS01000327">
    <property type="protein sequence ID" value="EJT45398.1"/>
    <property type="molecule type" value="Genomic_DNA"/>
</dbReference>
<keyword evidence="4 7" id="KW-1133">Transmembrane helix</keyword>
<feature type="transmembrane region" description="Helical" evidence="7">
    <location>
        <begin position="283"/>
        <end position="302"/>
    </location>
</feature>
<comment type="subcellular location">
    <subcellularLocation>
        <location evidence="1">Membrane</location>
        <topology evidence="1">Multi-pass membrane protein</topology>
    </subcellularLocation>
</comment>
<name>J5Q497_TRIAS</name>
<dbReference type="OrthoDB" id="40134at2759"/>
<dbReference type="Pfam" id="PF01490">
    <property type="entry name" value="Aa_trans"/>
    <property type="match status" value="1"/>
</dbReference>
<dbReference type="Proteomes" id="UP000002748">
    <property type="component" value="Unassembled WGS sequence"/>
</dbReference>
<keyword evidence="3 7" id="KW-0812">Transmembrane</keyword>
<dbReference type="KEGG" id="tasa:A1Q1_06161"/>
<protein>
    <recommendedName>
        <fullName evidence="8">Amino acid transporter transmembrane domain-containing protein</fullName>
    </recommendedName>
</protein>
<evidence type="ECO:0000259" key="8">
    <source>
        <dbReference type="Pfam" id="PF01490"/>
    </source>
</evidence>
<gene>
    <name evidence="9" type="ORF">A1Q1_06161</name>
</gene>
<proteinExistence type="inferred from homology"/>
<feature type="transmembrane region" description="Helical" evidence="7">
    <location>
        <begin position="165"/>
        <end position="189"/>
    </location>
</feature>
<evidence type="ECO:0000256" key="1">
    <source>
        <dbReference type="ARBA" id="ARBA00004141"/>
    </source>
</evidence>